<organism evidence="1 2">
    <name type="scientific">Nocardioides massiliensis</name>
    <dbReference type="NCBI Taxonomy" id="1325935"/>
    <lineage>
        <taxon>Bacteria</taxon>
        <taxon>Bacillati</taxon>
        <taxon>Actinomycetota</taxon>
        <taxon>Actinomycetes</taxon>
        <taxon>Propionibacteriales</taxon>
        <taxon>Nocardioidaceae</taxon>
        <taxon>Nocardioides</taxon>
    </lineage>
</organism>
<accession>A0ABT9NLK7</accession>
<dbReference type="RefSeq" id="WP_181642205.1">
    <property type="nucleotide sequence ID" value="NZ_CCXJ01000545.1"/>
</dbReference>
<gene>
    <name evidence="1" type="ORF">J2S59_000926</name>
</gene>
<reference evidence="1 2" key="1">
    <citation type="submission" date="2023-07" db="EMBL/GenBank/DDBJ databases">
        <title>Sequencing the genomes of 1000 actinobacteria strains.</title>
        <authorList>
            <person name="Klenk H.-P."/>
        </authorList>
    </citation>
    <scope>NUCLEOTIDE SEQUENCE [LARGE SCALE GENOMIC DNA]</scope>
    <source>
        <strain evidence="1 2">GD13</strain>
    </source>
</reference>
<evidence type="ECO:0000313" key="2">
    <source>
        <dbReference type="Proteomes" id="UP001240447"/>
    </source>
</evidence>
<protein>
    <submittedName>
        <fullName evidence="1">Uncharacterized protein</fullName>
    </submittedName>
</protein>
<comment type="caution">
    <text evidence="1">The sequence shown here is derived from an EMBL/GenBank/DDBJ whole genome shotgun (WGS) entry which is preliminary data.</text>
</comment>
<name>A0ABT9NLK7_9ACTN</name>
<dbReference type="Proteomes" id="UP001240447">
    <property type="component" value="Unassembled WGS sequence"/>
</dbReference>
<proteinExistence type="predicted"/>
<evidence type="ECO:0000313" key="1">
    <source>
        <dbReference type="EMBL" id="MDP9821117.1"/>
    </source>
</evidence>
<keyword evidence="2" id="KW-1185">Reference proteome</keyword>
<sequence>MSARARLATFFAGLIALFGVSYAVAGAVVPDDAVDRWQERVEPAGDDEESMDHD</sequence>
<dbReference type="EMBL" id="JAUSQM010000001">
    <property type="protein sequence ID" value="MDP9821117.1"/>
    <property type="molecule type" value="Genomic_DNA"/>
</dbReference>